<protein>
    <submittedName>
        <fullName evidence="2">Uncharacterized protein</fullName>
    </submittedName>
</protein>
<evidence type="ECO:0000256" key="1">
    <source>
        <dbReference type="SAM" id="Phobius"/>
    </source>
</evidence>
<reference evidence="2 3" key="1">
    <citation type="submission" date="2018-02" db="EMBL/GenBank/DDBJ databases">
        <title>Genomic Encyclopedia of Archaeal and Bacterial Type Strains, Phase II (KMG-II): from individual species to whole genera.</title>
        <authorList>
            <person name="Goeker M."/>
        </authorList>
    </citation>
    <scope>NUCLEOTIDE SEQUENCE [LARGE SCALE GENOMIC DNA]</scope>
    <source>
        <strain evidence="2 3">DSM 29526</strain>
    </source>
</reference>
<feature type="transmembrane region" description="Helical" evidence="1">
    <location>
        <begin position="93"/>
        <end position="112"/>
    </location>
</feature>
<dbReference type="EMBL" id="PTJC01000005">
    <property type="protein sequence ID" value="PPK88261.1"/>
    <property type="molecule type" value="Genomic_DNA"/>
</dbReference>
<dbReference type="RefSeq" id="WP_104418824.1">
    <property type="nucleotide sequence ID" value="NZ_PTJC01000005.1"/>
</dbReference>
<organism evidence="2 3">
    <name type="scientific">Neolewinella xylanilytica</name>
    <dbReference type="NCBI Taxonomy" id="1514080"/>
    <lineage>
        <taxon>Bacteria</taxon>
        <taxon>Pseudomonadati</taxon>
        <taxon>Bacteroidota</taxon>
        <taxon>Saprospiria</taxon>
        <taxon>Saprospirales</taxon>
        <taxon>Lewinellaceae</taxon>
        <taxon>Neolewinella</taxon>
    </lineage>
</organism>
<feature type="transmembrane region" description="Helical" evidence="1">
    <location>
        <begin position="12"/>
        <end position="30"/>
    </location>
</feature>
<gene>
    <name evidence="2" type="ORF">CLV84_1226</name>
</gene>
<evidence type="ECO:0000313" key="3">
    <source>
        <dbReference type="Proteomes" id="UP000237662"/>
    </source>
</evidence>
<dbReference type="AlphaFoldDB" id="A0A2S6I9U3"/>
<keyword evidence="1" id="KW-1133">Transmembrane helix</keyword>
<dbReference type="Proteomes" id="UP000237662">
    <property type="component" value="Unassembled WGS sequence"/>
</dbReference>
<accession>A0A2S6I9U3</accession>
<name>A0A2S6I9U3_9BACT</name>
<feature type="transmembrane region" description="Helical" evidence="1">
    <location>
        <begin position="70"/>
        <end position="87"/>
    </location>
</feature>
<comment type="caution">
    <text evidence="2">The sequence shown here is derived from an EMBL/GenBank/DDBJ whole genome shotgun (WGS) entry which is preliminary data.</text>
</comment>
<sequence length="120" mass="12807">MPTDYTVSKGIFYWAGTFCVIAALSLSFSADALSATFTGYDLAIGTIGLAIVGCLLLWRNQAGAPLEKHLAFGVQVTLFWGVVLLPVARVPDWLQAFAVVCCLAALAGLGYARYRDDLVS</sequence>
<keyword evidence="3" id="KW-1185">Reference proteome</keyword>
<proteinExistence type="predicted"/>
<evidence type="ECO:0000313" key="2">
    <source>
        <dbReference type="EMBL" id="PPK88261.1"/>
    </source>
</evidence>
<keyword evidence="1" id="KW-0472">Membrane</keyword>
<feature type="transmembrane region" description="Helical" evidence="1">
    <location>
        <begin position="42"/>
        <end position="58"/>
    </location>
</feature>
<keyword evidence="1" id="KW-0812">Transmembrane</keyword>